<evidence type="ECO:0000259" key="6">
    <source>
        <dbReference type="PROSITE" id="PS50893"/>
    </source>
</evidence>
<organism evidence="7">
    <name type="scientific">Alsobacter sp. KACC 23698</name>
    <dbReference type="NCBI Taxonomy" id="3149229"/>
    <lineage>
        <taxon>Bacteria</taxon>
        <taxon>Pseudomonadati</taxon>
        <taxon>Pseudomonadota</taxon>
        <taxon>Alphaproteobacteria</taxon>
        <taxon>Hyphomicrobiales</taxon>
        <taxon>Alsobacteraceae</taxon>
        <taxon>Alsobacter</taxon>
    </lineage>
</organism>
<dbReference type="PROSITE" id="PS50893">
    <property type="entry name" value="ABC_TRANSPORTER_2"/>
    <property type="match status" value="1"/>
</dbReference>
<dbReference type="Pfam" id="PF00005">
    <property type="entry name" value="ABC_tran"/>
    <property type="match status" value="1"/>
</dbReference>
<evidence type="ECO:0000256" key="5">
    <source>
        <dbReference type="ARBA" id="ARBA00022840"/>
    </source>
</evidence>
<dbReference type="InterPro" id="IPR003593">
    <property type="entry name" value="AAA+_ATPase"/>
</dbReference>
<reference evidence="7" key="1">
    <citation type="submission" date="2024-05" db="EMBL/GenBank/DDBJ databases">
        <authorList>
            <person name="Kim S."/>
            <person name="Heo J."/>
            <person name="Choi H."/>
            <person name="Choi Y."/>
            <person name="Kwon S.-W."/>
            <person name="Kim Y."/>
        </authorList>
    </citation>
    <scope>NUCLEOTIDE SEQUENCE</scope>
    <source>
        <strain evidence="7">KACC 23698</strain>
    </source>
</reference>
<dbReference type="InterPro" id="IPR017871">
    <property type="entry name" value="ABC_transporter-like_CS"/>
</dbReference>
<dbReference type="FunFam" id="3.40.50.300:FF:000016">
    <property type="entry name" value="Oligopeptide ABC transporter ATP-binding component"/>
    <property type="match status" value="1"/>
</dbReference>
<name>A0AAU7JKN6_9HYPH</name>
<feature type="domain" description="ABC transporter" evidence="6">
    <location>
        <begin position="11"/>
        <end position="251"/>
    </location>
</feature>
<dbReference type="InterPro" id="IPR027417">
    <property type="entry name" value="P-loop_NTPase"/>
</dbReference>
<dbReference type="AlphaFoldDB" id="A0AAU7JKN6"/>
<evidence type="ECO:0000256" key="1">
    <source>
        <dbReference type="ARBA" id="ARBA00004417"/>
    </source>
</evidence>
<dbReference type="PANTHER" id="PTHR43776:SF7">
    <property type="entry name" value="D,D-DIPEPTIDE TRANSPORT ATP-BINDING PROTEIN DDPF-RELATED"/>
    <property type="match status" value="1"/>
</dbReference>
<dbReference type="CDD" id="cd03257">
    <property type="entry name" value="ABC_NikE_OppD_transporters"/>
    <property type="match status" value="1"/>
</dbReference>
<evidence type="ECO:0000313" key="7">
    <source>
        <dbReference type="EMBL" id="XBO40875.1"/>
    </source>
</evidence>
<dbReference type="GO" id="GO:0005886">
    <property type="term" value="C:plasma membrane"/>
    <property type="evidence" value="ECO:0007669"/>
    <property type="project" value="UniProtKB-SubCell"/>
</dbReference>
<dbReference type="GO" id="GO:0005524">
    <property type="term" value="F:ATP binding"/>
    <property type="evidence" value="ECO:0007669"/>
    <property type="project" value="UniProtKB-KW"/>
</dbReference>
<dbReference type="RefSeq" id="WP_406857731.1">
    <property type="nucleotide sequence ID" value="NZ_CP157484.1"/>
</dbReference>
<dbReference type="InterPro" id="IPR050319">
    <property type="entry name" value="ABC_transp_ATP-bind"/>
</dbReference>
<comment type="similarity">
    <text evidence="2">Belongs to the ABC transporter superfamily.</text>
</comment>
<dbReference type="InterPro" id="IPR013563">
    <property type="entry name" value="Oligopep_ABC_C"/>
</dbReference>
<dbReference type="Pfam" id="PF08352">
    <property type="entry name" value="oligo_HPY"/>
    <property type="match status" value="1"/>
</dbReference>
<evidence type="ECO:0000256" key="3">
    <source>
        <dbReference type="ARBA" id="ARBA00022448"/>
    </source>
</evidence>
<dbReference type="GO" id="GO:0015833">
    <property type="term" value="P:peptide transport"/>
    <property type="evidence" value="ECO:0007669"/>
    <property type="project" value="InterPro"/>
</dbReference>
<gene>
    <name evidence="7" type="ORF">ABEG18_09005</name>
</gene>
<dbReference type="Gene3D" id="3.40.50.300">
    <property type="entry name" value="P-loop containing nucleotide triphosphate hydrolases"/>
    <property type="match status" value="1"/>
</dbReference>
<keyword evidence="5 7" id="KW-0067">ATP-binding</keyword>
<proteinExistence type="inferred from homology"/>
<dbReference type="EMBL" id="CP157484">
    <property type="protein sequence ID" value="XBO40875.1"/>
    <property type="molecule type" value="Genomic_DNA"/>
</dbReference>
<protein>
    <submittedName>
        <fullName evidence="7">Oligopeptide/dipeptide ABC transporter ATP-binding protein</fullName>
    </submittedName>
</protein>
<dbReference type="InterPro" id="IPR003439">
    <property type="entry name" value="ABC_transporter-like_ATP-bd"/>
</dbReference>
<dbReference type="SMART" id="SM00382">
    <property type="entry name" value="AAA"/>
    <property type="match status" value="1"/>
</dbReference>
<dbReference type="NCBIfam" id="TIGR01727">
    <property type="entry name" value="oligo_HPY"/>
    <property type="match status" value="1"/>
</dbReference>
<comment type="subcellular location">
    <subcellularLocation>
        <location evidence="1">Cell inner membrane</location>
        <topology evidence="1">Peripheral membrane protein</topology>
    </subcellularLocation>
</comment>
<sequence length="331" mass="36142">MTALLTADALTRSFDVNQGLFRRRRTLHAVNGVSLDIRKGEVLAIVGESGCGKSTLARMLLGLLPPTAGAITIEGRDIRELGHKAVARRVQPVFQDPYSSLNPRRTIASIVALPLEVHRVGTAEERRRRVLDILDRVGLPQRFADRYPRELSGGQRQRVAIARALVMNPEIVICDEPTSALDVSVQSQILNLLMDLQRELGLTYVFISHNLAVVEHIATRVAVMYLGRVVELADTDSLFRDPRHPYTQALLASVLTPEPGLGLPDTHLGVAFPDPLNPPPGCAFHPRCPRRFEPCDAVMPALLRDPGGENAVACHLHAPPPAGVALPKTKS</sequence>
<dbReference type="PROSITE" id="PS00211">
    <property type="entry name" value="ABC_TRANSPORTER_1"/>
    <property type="match status" value="1"/>
</dbReference>
<evidence type="ECO:0000256" key="4">
    <source>
        <dbReference type="ARBA" id="ARBA00022741"/>
    </source>
</evidence>
<evidence type="ECO:0000256" key="2">
    <source>
        <dbReference type="ARBA" id="ARBA00005417"/>
    </source>
</evidence>
<dbReference type="PANTHER" id="PTHR43776">
    <property type="entry name" value="TRANSPORT ATP-BINDING PROTEIN"/>
    <property type="match status" value="1"/>
</dbReference>
<accession>A0AAU7JKN6</accession>
<keyword evidence="3" id="KW-0813">Transport</keyword>
<keyword evidence="4" id="KW-0547">Nucleotide-binding</keyword>
<dbReference type="GO" id="GO:0016887">
    <property type="term" value="F:ATP hydrolysis activity"/>
    <property type="evidence" value="ECO:0007669"/>
    <property type="project" value="InterPro"/>
</dbReference>
<dbReference type="SUPFAM" id="SSF52540">
    <property type="entry name" value="P-loop containing nucleoside triphosphate hydrolases"/>
    <property type="match status" value="1"/>
</dbReference>
<dbReference type="GO" id="GO:0055085">
    <property type="term" value="P:transmembrane transport"/>
    <property type="evidence" value="ECO:0007669"/>
    <property type="project" value="UniProtKB-ARBA"/>
</dbReference>